<evidence type="ECO:0000256" key="3">
    <source>
        <dbReference type="SAM" id="SignalP"/>
    </source>
</evidence>
<feature type="domain" description="Multidrug resistance protein MdtA-like barrel-sandwich hybrid" evidence="4">
    <location>
        <begin position="46"/>
        <end position="181"/>
    </location>
</feature>
<dbReference type="Pfam" id="PF25917">
    <property type="entry name" value="BSH_RND"/>
    <property type="match status" value="1"/>
</dbReference>
<reference evidence="5" key="1">
    <citation type="submission" date="2019-12" db="EMBL/GenBank/DDBJ databases">
        <title>Comparative genomics gives insights into the taxonomy of the Azoarcus-Aromatoleum group and reveals separate origins of nif in the plant-associated Azoarcus and non-plant-associated Aromatoleum sub-groups.</title>
        <authorList>
            <person name="Lafos M."/>
            <person name="Maluk M."/>
            <person name="Batista M."/>
            <person name="Junghare M."/>
            <person name="Carmona M."/>
            <person name="Faoro H."/>
            <person name="Cruz L.M."/>
            <person name="Battistoni F."/>
            <person name="De Souza E."/>
            <person name="Pedrosa F."/>
            <person name="Chen W.-M."/>
            <person name="Poole P.S."/>
            <person name="Dixon R.A."/>
            <person name="James E.K."/>
        </authorList>
    </citation>
    <scope>NUCLEOTIDE SEQUENCE</scope>
    <source>
        <strain evidence="5">NSC3</strain>
    </source>
</reference>
<gene>
    <name evidence="5" type="ORF">GPA21_01100</name>
</gene>
<feature type="coiled-coil region" evidence="2">
    <location>
        <begin position="86"/>
        <end position="113"/>
    </location>
</feature>
<evidence type="ECO:0000256" key="2">
    <source>
        <dbReference type="SAM" id="Coils"/>
    </source>
</evidence>
<evidence type="ECO:0000313" key="5">
    <source>
        <dbReference type="EMBL" id="NMG01572.1"/>
    </source>
</evidence>
<dbReference type="AlphaFoldDB" id="A0A972F5P1"/>
<dbReference type="GO" id="GO:1990281">
    <property type="term" value="C:efflux pump complex"/>
    <property type="evidence" value="ECO:0007669"/>
    <property type="project" value="TreeGrafter"/>
</dbReference>
<keyword evidence="3" id="KW-0732">Signal</keyword>
<feature type="signal peptide" evidence="3">
    <location>
        <begin position="1"/>
        <end position="22"/>
    </location>
</feature>
<accession>A0A972F5P1</accession>
<dbReference type="InterPro" id="IPR058625">
    <property type="entry name" value="MdtA-like_BSH"/>
</dbReference>
<dbReference type="InterPro" id="IPR006143">
    <property type="entry name" value="RND_pump_MFP"/>
</dbReference>
<dbReference type="Proteomes" id="UP000599523">
    <property type="component" value="Unassembled WGS sequence"/>
</dbReference>
<keyword evidence="6" id="KW-1185">Reference proteome</keyword>
<dbReference type="Gene3D" id="1.10.287.470">
    <property type="entry name" value="Helix hairpin bin"/>
    <property type="match status" value="1"/>
</dbReference>
<name>A0A972F5P1_9RHOO</name>
<feature type="chain" id="PRO_5037216220" evidence="3">
    <location>
        <begin position="23"/>
        <end position="248"/>
    </location>
</feature>
<evidence type="ECO:0000313" key="6">
    <source>
        <dbReference type="Proteomes" id="UP000599523"/>
    </source>
</evidence>
<evidence type="ECO:0000256" key="1">
    <source>
        <dbReference type="ARBA" id="ARBA00009477"/>
    </source>
</evidence>
<dbReference type="PANTHER" id="PTHR30469:SF15">
    <property type="entry name" value="HLYD FAMILY OF SECRETION PROTEINS"/>
    <property type="match status" value="1"/>
</dbReference>
<comment type="caution">
    <text evidence="5">The sequence shown here is derived from an EMBL/GenBank/DDBJ whole genome shotgun (WGS) entry which is preliminary data.</text>
</comment>
<protein>
    <submittedName>
        <fullName evidence="5">Efflux RND transporter periplasmic adaptor subunit</fullName>
    </submittedName>
</protein>
<dbReference type="Gene3D" id="2.40.50.100">
    <property type="match status" value="1"/>
</dbReference>
<proteinExistence type="inferred from homology"/>
<dbReference type="PANTHER" id="PTHR30469">
    <property type="entry name" value="MULTIDRUG RESISTANCE PROTEIN MDTA"/>
    <property type="match status" value="1"/>
</dbReference>
<dbReference type="NCBIfam" id="TIGR01730">
    <property type="entry name" value="RND_mfp"/>
    <property type="match status" value="1"/>
</dbReference>
<dbReference type="RefSeq" id="WP_168986369.1">
    <property type="nucleotide sequence ID" value="NZ_CAWPHM010000275.1"/>
</dbReference>
<dbReference type="EMBL" id="WTVM01000004">
    <property type="protein sequence ID" value="NMG01572.1"/>
    <property type="molecule type" value="Genomic_DNA"/>
</dbReference>
<evidence type="ECO:0000259" key="4">
    <source>
        <dbReference type="Pfam" id="PF25917"/>
    </source>
</evidence>
<organism evidence="5 6">
    <name type="scientific">Azoarcus taiwanensis</name>
    <dbReference type="NCBI Taxonomy" id="666964"/>
    <lineage>
        <taxon>Bacteria</taxon>
        <taxon>Pseudomonadati</taxon>
        <taxon>Pseudomonadota</taxon>
        <taxon>Betaproteobacteria</taxon>
        <taxon>Rhodocyclales</taxon>
        <taxon>Zoogloeaceae</taxon>
        <taxon>Azoarcus</taxon>
    </lineage>
</organism>
<feature type="non-terminal residue" evidence="5">
    <location>
        <position position="248"/>
    </location>
</feature>
<dbReference type="SUPFAM" id="SSF111369">
    <property type="entry name" value="HlyD-like secretion proteins"/>
    <property type="match status" value="1"/>
</dbReference>
<dbReference type="Gene3D" id="2.40.30.170">
    <property type="match status" value="1"/>
</dbReference>
<comment type="similarity">
    <text evidence="1">Belongs to the membrane fusion protein (MFP) (TC 8.A.1) family.</text>
</comment>
<sequence>MFRHFLWLLVLLPAWVAAQPWASRPLGELAIYPEQRVNARVEALDQARVAAEVGARIERIEVRVGDTVSTGDVLLRLDNTDYRIAADRASAQVDLLSARLALAEAQLEQARTLAGQGFVSADGLRIRETELAVTRSELAAARQALDAARVALARAAVRAPFDGVVRERLASTGDYASPGAPLLVLASTRDTEIHALVPEAQVSGLIEGAAVEFRVGSVAYPVSVSRVLPLVESAGQTRRVLVAGPPEL</sequence>
<dbReference type="GO" id="GO:0015562">
    <property type="term" value="F:efflux transmembrane transporter activity"/>
    <property type="evidence" value="ECO:0007669"/>
    <property type="project" value="TreeGrafter"/>
</dbReference>
<keyword evidence="2" id="KW-0175">Coiled coil</keyword>